<dbReference type="EMBL" id="RYYV01000002">
    <property type="protein sequence ID" value="RUL78975.1"/>
    <property type="molecule type" value="Genomic_DNA"/>
</dbReference>
<dbReference type="Pfam" id="PF02518">
    <property type="entry name" value="HATPase_c"/>
    <property type="match status" value="1"/>
</dbReference>
<keyword evidence="8" id="KW-1185">Reference proteome</keyword>
<evidence type="ECO:0000313" key="8">
    <source>
        <dbReference type="Proteomes" id="UP000274358"/>
    </source>
</evidence>
<evidence type="ECO:0000256" key="5">
    <source>
        <dbReference type="SAM" id="Phobius"/>
    </source>
</evidence>
<dbReference type="InterPro" id="IPR011123">
    <property type="entry name" value="Y_Y_Y"/>
</dbReference>
<dbReference type="Gene3D" id="1.20.5.1930">
    <property type="match status" value="1"/>
</dbReference>
<comment type="caution">
    <text evidence="7">The sequence shown here is derived from an EMBL/GenBank/DDBJ whole genome shotgun (WGS) entry which is preliminary data.</text>
</comment>
<feature type="transmembrane region" description="Helical" evidence="5">
    <location>
        <begin position="856"/>
        <end position="878"/>
    </location>
</feature>
<keyword evidence="2" id="KW-0418">Kinase</keyword>
<dbReference type="InterPro" id="IPR036890">
    <property type="entry name" value="HATPase_C_sf"/>
</dbReference>
<dbReference type="GO" id="GO:0016020">
    <property type="term" value="C:membrane"/>
    <property type="evidence" value="ECO:0007669"/>
    <property type="project" value="InterPro"/>
</dbReference>
<keyword evidence="3" id="KW-0902">Two-component regulatory system</keyword>
<evidence type="ECO:0000256" key="3">
    <source>
        <dbReference type="ARBA" id="ARBA00023012"/>
    </source>
</evidence>
<dbReference type="PANTHER" id="PTHR24421:SF62">
    <property type="entry name" value="SENSORY TRANSDUCTION HISTIDINE KINASE"/>
    <property type="match status" value="1"/>
</dbReference>
<dbReference type="Pfam" id="PF07730">
    <property type="entry name" value="HisKA_3"/>
    <property type="match status" value="1"/>
</dbReference>
<reference evidence="7 8" key="1">
    <citation type="submission" date="2018-12" db="EMBL/GenBank/DDBJ databases">
        <title>Dyella dinghuensis sp. nov. DHOA06 and Dyella choica sp. nov. 4M-K27, isolated from forest soil.</title>
        <authorList>
            <person name="Qiu L.-H."/>
            <person name="Gao Z.-H."/>
        </authorList>
    </citation>
    <scope>NUCLEOTIDE SEQUENCE [LARGE SCALE GENOMIC DNA]</scope>
    <source>
        <strain evidence="7 8">4M-K27</strain>
    </source>
</reference>
<dbReference type="InterPro" id="IPR013783">
    <property type="entry name" value="Ig-like_fold"/>
</dbReference>
<evidence type="ECO:0000256" key="1">
    <source>
        <dbReference type="ARBA" id="ARBA00022679"/>
    </source>
</evidence>
<feature type="domain" description="Histidine kinase/HSP90-like ATPase" evidence="6">
    <location>
        <begin position="997"/>
        <end position="1094"/>
    </location>
</feature>
<dbReference type="SMART" id="SM00387">
    <property type="entry name" value="HATPase_c"/>
    <property type="match status" value="1"/>
</dbReference>
<evidence type="ECO:0000259" key="6">
    <source>
        <dbReference type="SMART" id="SM00387"/>
    </source>
</evidence>
<dbReference type="Pfam" id="PF07495">
    <property type="entry name" value="Y_Y_Y"/>
    <property type="match status" value="1"/>
</dbReference>
<feature type="region of interest" description="Disordered" evidence="4">
    <location>
        <begin position="1"/>
        <end position="30"/>
    </location>
</feature>
<dbReference type="InterPro" id="IPR015943">
    <property type="entry name" value="WD40/YVTN_repeat-like_dom_sf"/>
</dbReference>
<dbReference type="CDD" id="cd16917">
    <property type="entry name" value="HATPase_UhpB-NarQ-NarX-like"/>
    <property type="match status" value="1"/>
</dbReference>
<dbReference type="Pfam" id="PF07494">
    <property type="entry name" value="Reg_prop"/>
    <property type="match status" value="2"/>
</dbReference>
<name>A0A432M9W7_9GAMM</name>
<keyword evidence="5" id="KW-1133">Transmembrane helix</keyword>
<dbReference type="Gene3D" id="2.60.40.10">
    <property type="entry name" value="Immunoglobulins"/>
    <property type="match status" value="1"/>
</dbReference>
<evidence type="ECO:0000313" key="7">
    <source>
        <dbReference type="EMBL" id="RUL78975.1"/>
    </source>
</evidence>
<gene>
    <name evidence="7" type="ORF">EKH80_04025</name>
</gene>
<accession>A0A432M9W7</accession>
<evidence type="ECO:0000256" key="2">
    <source>
        <dbReference type="ARBA" id="ARBA00022777"/>
    </source>
</evidence>
<keyword evidence="5" id="KW-0472">Membrane</keyword>
<organism evidence="7 8">
    <name type="scientific">Dyella choica</name>
    <dbReference type="NCBI Taxonomy" id="1927959"/>
    <lineage>
        <taxon>Bacteria</taxon>
        <taxon>Pseudomonadati</taxon>
        <taxon>Pseudomonadota</taxon>
        <taxon>Gammaproteobacteria</taxon>
        <taxon>Lysobacterales</taxon>
        <taxon>Rhodanobacteraceae</taxon>
        <taxon>Dyella</taxon>
    </lineage>
</organism>
<dbReference type="AlphaFoldDB" id="A0A432M9W7"/>
<dbReference type="SUPFAM" id="SSF55874">
    <property type="entry name" value="ATPase domain of HSP90 chaperone/DNA topoisomerase II/histidine kinase"/>
    <property type="match status" value="1"/>
</dbReference>
<proteinExistence type="predicted"/>
<evidence type="ECO:0000256" key="4">
    <source>
        <dbReference type="SAM" id="MobiDB-lite"/>
    </source>
</evidence>
<dbReference type="GO" id="GO:0046983">
    <property type="term" value="F:protein dimerization activity"/>
    <property type="evidence" value="ECO:0007669"/>
    <property type="project" value="InterPro"/>
</dbReference>
<keyword evidence="1" id="KW-0808">Transferase</keyword>
<dbReference type="Proteomes" id="UP000274358">
    <property type="component" value="Unassembled WGS sequence"/>
</dbReference>
<dbReference type="InterPro" id="IPR011712">
    <property type="entry name" value="Sig_transdc_His_kin_sub3_dim/P"/>
</dbReference>
<dbReference type="PANTHER" id="PTHR24421">
    <property type="entry name" value="NITRATE/NITRITE SENSOR PROTEIN NARX-RELATED"/>
    <property type="match status" value="1"/>
</dbReference>
<sequence length="1115" mass="123167">MISGRLNQGERQRSVASRAKPEPAGAPAALRRGIPRWKTPCGAFFVSFESQFEADLKRRGVTCLRSVKWQVLGMTIIRTVDGGMSCLARTIALVALVVVGMVQSAITLAQSSAPPASGDQTRPAPLSTGPVSYLASPPELAFRYGFYEVQPPAQKPDASSLNIDVKQFHQTMWTERDGAPKSVVVSMAQTRDGFLWLGTESGLIRFDGANFDDRYTRELSSPVVYALFADPNGDLWIGLTFGGISRLHDGHIENFDIHELDQSAVFAIARGPDGRLYAGATHALLVFAGGRWIKAGVAEGYDGTPPWWMGQRKGALWVITEHAAFVMRAGSSHFEPAQREEALLLPFDLPFGERLPRGPDYPFTPTLTDAAGALWFEKLGRGLGRFRWIDTPSGRTPVEEFFPVYTDTSFGVNHFLADQEGNVWAATTLGIMKLSRTKFAPLSTGEYSYWPVLEPNHGGGVWIGGLNHGLVSADTGTTKIDSPTPSIYCLRDDGRGTLWMVGKDAVYGLSGGHTTTLPLPPGADHKGDRCQSLTGDATSGLWLSMAQVGLFEYKNGNWIINGGQRDLPMEPATRILKDEQGRLWFVYVRSRLALLENNVIKLFTANDGLSVGNPLALFVRGSTLWVSGDKAVVFFQEGRFHALHGVGGEDFAATSGILETKEGELWLNSQHGVYRIDAREIALVRADPQYQVRFERFDESDGITNGLAALIRPGPTLAQSQDGRIWVSTLAGVSWIDPKHILRNRLVPPVHVQALQAGEVDYAVDSRPVLPKLTRNLRIDYTVASMTRPDRVHFRYQLEGVDKGWQDAGTRRSAYYTNLEPGHYTFQVIAINEDGVSSTLPGRLSFSIAPAFYQTIAFKLVCAMLALVMAWLAVLAYVRMSNERLRARMQERHNERERIARDLHDTLLQGIHGLVLNIHVANQRLPEEEPVRTQLDDALDRAEVILDEGRNRVSGLRTRSRQGLDRGLAELGETLSTDHAVAFRLVRVGEARDLEPVVDDEVRLIVREALLNAFQHAHADEVEVEIDYGFRQFSVRIRDDGVGIDANVLEKGLRPGHWGLPSMRERAANIKANLTISARPQHGTEIEVKVPAAVAYADELTVRRSWLSRLLGAGR</sequence>
<dbReference type="SUPFAM" id="SSF63829">
    <property type="entry name" value="Calcium-dependent phosphotriesterase"/>
    <property type="match status" value="2"/>
</dbReference>
<dbReference type="Gene3D" id="2.130.10.10">
    <property type="entry name" value="YVTN repeat-like/Quinoprotein amine dehydrogenase"/>
    <property type="match status" value="2"/>
</dbReference>
<dbReference type="GO" id="GO:0000155">
    <property type="term" value="F:phosphorelay sensor kinase activity"/>
    <property type="evidence" value="ECO:0007669"/>
    <property type="project" value="InterPro"/>
</dbReference>
<dbReference type="InterPro" id="IPR003594">
    <property type="entry name" value="HATPase_dom"/>
</dbReference>
<dbReference type="InterPro" id="IPR050482">
    <property type="entry name" value="Sensor_HK_TwoCompSys"/>
</dbReference>
<dbReference type="InterPro" id="IPR011110">
    <property type="entry name" value="Reg_prop"/>
</dbReference>
<keyword evidence="5" id="KW-0812">Transmembrane</keyword>
<protein>
    <recommendedName>
        <fullName evidence="6">Histidine kinase/HSP90-like ATPase domain-containing protein</fullName>
    </recommendedName>
</protein>
<dbReference type="Gene3D" id="3.30.565.10">
    <property type="entry name" value="Histidine kinase-like ATPase, C-terminal domain"/>
    <property type="match status" value="1"/>
</dbReference>